<keyword evidence="14" id="KW-1185">Reference proteome</keyword>
<dbReference type="PANTHER" id="PTHR23072:SF0">
    <property type="entry name" value="GPI ETHANOLAMINE PHOSPHATE TRANSFERASE 2"/>
    <property type="match status" value="1"/>
</dbReference>
<comment type="similarity">
    <text evidence="3">Belongs to the PIGG/PIGN/PIGO family. PIGG subfamily.</text>
</comment>
<feature type="transmembrane region" description="Helical" evidence="11">
    <location>
        <begin position="688"/>
        <end position="707"/>
    </location>
</feature>
<evidence type="ECO:0000256" key="5">
    <source>
        <dbReference type="ARBA" id="ARBA00022679"/>
    </source>
</evidence>
<dbReference type="Gramene" id="ERN00936">
    <property type="protein sequence ID" value="ERN00936"/>
    <property type="gene ID" value="AMTR_s00002p00027230"/>
</dbReference>
<dbReference type="GO" id="GO:0051267">
    <property type="term" value="F:CP2 mannose-ethanolamine phosphotransferase activity"/>
    <property type="evidence" value="ECO:0000318"/>
    <property type="project" value="GO_Central"/>
</dbReference>
<dbReference type="SUPFAM" id="SSF53649">
    <property type="entry name" value="Alkaline phosphatase-like"/>
    <property type="match status" value="1"/>
</dbReference>
<evidence type="ECO:0000256" key="9">
    <source>
        <dbReference type="ARBA" id="ARBA00023136"/>
    </source>
</evidence>
<feature type="transmembrane region" description="Helical" evidence="11">
    <location>
        <begin position="790"/>
        <end position="810"/>
    </location>
</feature>
<name>W1P043_AMBTC</name>
<dbReference type="STRING" id="13333.W1P043"/>
<reference evidence="14" key="1">
    <citation type="journal article" date="2013" name="Science">
        <title>The Amborella genome and the evolution of flowering plants.</title>
        <authorList>
            <consortium name="Amborella Genome Project"/>
        </authorList>
    </citation>
    <scope>NUCLEOTIDE SEQUENCE [LARGE SCALE GENOMIC DNA]</scope>
</reference>
<dbReference type="AlphaFoldDB" id="W1P043"/>
<keyword evidence="6 11" id="KW-0812">Transmembrane</keyword>
<dbReference type="InterPro" id="IPR039527">
    <property type="entry name" value="PIGG/GPI7"/>
</dbReference>
<sequence length="955" mass="105826">MDPPSCCRLTSWTLVAAMLQISGLFLFILGFFPVKPALTGVSGPESYMPVFDGAESHETERLPPDQLRSLYQETSGVTPLFDRLILMVVDGLPAEFVLGKDGSHPSEALMNAMPYTQSLLLNGKAVGYHARAAPPTVTMPRLKAMISGAIAGFLDVAFNFNTQALLDDNLLGQLHDIGWKMVMLGDETWIKLFPGLFTRQDGVSSFYILHYLGLDHVGHIGGRHSPLMVPKLKEMDEVIEKLDMAIIHHHKCNKRTLLMVVSDHGMTDGGNHGGSSDEETDSMSLFIGLDCKVPDYASLSYNSISQVDMAPTLALLLGVPIPKNNVGILIRGIFDSLTDRHCLRALELNSWQLLRLLKAHVPGFSCRNSMSRDANHEGLEDRKCNGSIEEKLCCLLSKASSFHYSWKLQKNSSVISDGMISLEMTVEAYYQFLETASDWLSRKTTEKPVNLLASGIAVMFVSFAILLWGLLNLCKEFPVLQKNTSYQGEAYTNWWHLDEIFALMGIMGHVLSLSASSMVEEEQYTWHFLASGLYFVFLRKAFQRVPKETISRSSVQEKKDSLKPTKHEFLRKDNGGYLKILSILLVLILGRILRGWHQGGVNWTHLPDVSKWLEHAGSLTLKSSQVASVIFVVGLGSLSLFLRSQRSLIYATAQIGIFVSGFLVVLYIMEYQHEGASAYGGILIARMIYGFLGFTVLITAIASPWIIPKSNPFTGSVTSIEVNKWSFHLEINNCTYLVGSTYVICWCLLQLLLQQPINAVPVVLLLMQLLGSLSYFSIATVNHKKWVEVASLYFLGMTGHFGLGNSNTLATVDVAGAYIGLSSHSTFLSGILALIITYASLLLFLPSTILLPMKDFRHKSSPPNAPMGSFLKSSIGMACLMPLVMNSIVLISFTFILLLMRNHLFVWSVFSPKYLYVCANTVSVYIGVSFVAATGAYTCLVFFMRSKLLRLRGHG</sequence>
<feature type="transmembrane region" description="Helical" evidence="11">
    <location>
        <begin position="914"/>
        <end position="943"/>
    </location>
</feature>
<keyword evidence="4" id="KW-0337">GPI-anchor biosynthesis</keyword>
<feature type="transmembrane region" description="Helical" evidence="11">
    <location>
        <begin position="623"/>
        <end position="641"/>
    </location>
</feature>
<dbReference type="InterPro" id="IPR037674">
    <property type="entry name" value="PIG-G_N"/>
</dbReference>
<feature type="domain" description="GPI ethanolamine phosphate transferase 2 C-terminal" evidence="12">
    <location>
        <begin position="501"/>
        <end position="934"/>
    </location>
</feature>
<evidence type="ECO:0000256" key="1">
    <source>
        <dbReference type="ARBA" id="ARBA00004477"/>
    </source>
</evidence>
<evidence type="ECO:0000313" key="13">
    <source>
        <dbReference type="EMBL" id="ERN00936.1"/>
    </source>
</evidence>
<dbReference type="Pfam" id="PF01663">
    <property type="entry name" value="Phosphodiest"/>
    <property type="match status" value="1"/>
</dbReference>
<feature type="transmembrane region" description="Helical" evidence="11">
    <location>
        <begin position="759"/>
        <end position="778"/>
    </location>
</feature>
<comment type="subcellular location">
    <subcellularLocation>
        <location evidence="1">Endoplasmic reticulum membrane</location>
        <topology evidence="1">Multi-pass membrane protein</topology>
    </subcellularLocation>
</comment>
<keyword evidence="7" id="KW-0256">Endoplasmic reticulum</keyword>
<evidence type="ECO:0000256" key="2">
    <source>
        <dbReference type="ARBA" id="ARBA00004687"/>
    </source>
</evidence>
<feature type="transmembrane region" description="Helical" evidence="11">
    <location>
        <begin position="451"/>
        <end position="473"/>
    </location>
</feature>
<evidence type="ECO:0000256" key="11">
    <source>
        <dbReference type="SAM" id="Phobius"/>
    </source>
</evidence>
<evidence type="ECO:0000256" key="3">
    <source>
        <dbReference type="ARBA" id="ARBA00005315"/>
    </source>
</evidence>
<keyword evidence="10" id="KW-0325">Glycoprotein</keyword>
<feature type="transmembrane region" description="Helical" evidence="11">
    <location>
        <begin position="874"/>
        <end position="899"/>
    </location>
</feature>
<evidence type="ECO:0000256" key="7">
    <source>
        <dbReference type="ARBA" id="ARBA00022824"/>
    </source>
</evidence>
<organism evidence="13 14">
    <name type="scientific">Amborella trichopoda</name>
    <dbReference type="NCBI Taxonomy" id="13333"/>
    <lineage>
        <taxon>Eukaryota</taxon>
        <taxon>Viridiplantae</taxon>
        <taxon>Streptophyta</taxon>
        <taxon>Embryophyta</taxon>
        <taxon>Tracheophyta</taxon>
        <taxon>Spermatophyta</taxon>
        <taxon>Magnoliopsida</taxon>
        <taxon>Amborellales</taxon>
        <taxon>Amborellaceae</taxon>
        <taxon>Amborella</taxon>
    </lineage>
</organism>
<feature type="transmembrane region" description="Helical" evidence="11">
    <location>
        <begin position="734"/>
        <end position="753"/>
    </location>
</feature>
<evidence type="ECO:0000256" key="6">
    <source>
        <dbReference type="ARBA" id="ARBA00022692"/>
    </source>
</evidence>
<dbReference type="PANTHER" id="PTHR23072">
    <property type="entry name" value="PHOSPHATIDYLINOSITOL GLYCAN-RELATED"/>
    <property type="match status" value="1"/>
</dbReference>
<keyword evidence="5" id="KW-0808">Transferase</keyword>
<dbReference type="InterPro" id="IPR045687">
    <property type="entry name" value="PIGG/GPI7_C"/>
</dbReference>
<proteinExistence type="inferred from homology"/>
<dbReference type="InterPro" id="IPR002591">
    <property type="entry name" value="Phosphodiest/P_Trfase"/>
</dbReference>
<dbReference type="Proteomes" id="UP000017836">
    <property type="component" value="Unassembled WGS sequence"/>
</dbReference>
<keyword evidence="8 11" id="KW-1133">Transmembrane helix</keyword>
<feature type="transmembrane region" description="Helical" evidence="11">
    <location>
        <begin position="648"/>
        <end position="668"/>
    </location>
</feature>
<dbReference type="Gene3D" id="3.40.720.10">
    <property type="entry name" value="Alkaline Phosphatase, subunit A"/>
    <property type="match status" value="1"/>
</dbReference>
<evidence type="ECO:0000256" key="10">
    <source>
        <dbReference type="ARBA" id="ARBA00023180"/>
    </source>
</evidence>
<evidence type="ECO:0000256" key="8">
    <source>
        <dbReference type="ARBA" id="ARBA00022989"/>
    </source>
</evidence>
<dbReference type="GO" id="GO:0006506">
    <property type="term" value="P:GPI anchor biosynthetic process"/>
    <property type="evidence" value="ECO:0000318"/>
    <property type="project" value="GO_Central"/>
</dbReference>
<dbReference type="OMA" id="RVKFGHD"/>
<feature type="transmembrane region" description="Helical" evidence="11">
    <location>
        <begin position="576"/>
        <end position="593"/>
    </location>
</feature>
<feature type="transmembrane region" description="Helical" evidence="11">
    <location>
        <begin position="830"/>
        <end position="853"/>
    </location>
</feature>
<dbReference type="eggNOG" id="KOG2125">
    <property type="taxonomic scope" value="Eukaryota"/>
</dbReference>
<dbReference type="InterPro" id="IPR017850">
    <property type="entry name" value="Alkaline_phosphatase_core_sf"/>
</dbReference>
<evidence type="ECO:0000256" key="4">
    <source>
        <dbReference type="ARBA" id="ARBA00022502"/>
    </source>
</evidence>
<protein>
    <recommendedName>
        <fullName evidence="12">GPI ethanolamine phosphate transferase 2 C-terminal domain-containing protein</fullName>
    </recommendedName>
</protein>
<keyword evidence="9 11" id="KW-0472">Membrane</keyword>
<dbReference type="EMBL" id="KI394767">
    <property type="protein sequence ID" value="ERN00936.1"/>
    <property type="molecule type" value="Genomic_DNA"/>
</dbReference>
<comment type="pathway">
    <text evidence="2">Glycolipid biosynthesis; glycosylphosphatidylinositol-anchor biosynthesis.</text>
</comment>
<dbReference type="GO" id="GO:0005789">
    <property type="term" value="C:endoplasmic reticulum membrane"/>
    <property type="evidence" value="ECO:0000318"/>
    <property type="project" value="GO_Central"/>
</dbReference>
<gene>
    <name evidence="13" type="ORF">AMTR_s00002p00027230</name>
</gene>
<accession>W1P043</accession>
<dbReference type="HOGENOM" id="CLU_004770_1_0_1"/>
<feature type="transmembrane region" description="Helical" evidence="11">
    <location>
        <begin position="12"/>
        <end position="32"/>
    </location>
</feature>
<dbReference type="CDD" id="cd16024">
    <property type="entry name" value="GPI_EPT_2"/>
    <property type="match status" value="1"/>
</dbReference>
<dbReference type="Pfam" id="PF19316">
    <property type="entry name" value="PIGO_PIGG"/>
    <property type="match status" value="1"/>
</dbReference>
<evidence type="ECO:0000259" key="12">
    <source>
        <dbReference type="Pfam" id="PF19316"/>
    </source>
</evidence>
<evidence type="ECO:0000313" key="14">
    <source>
        <dbReference type="Proteomes" id="UP000017836"/>
    </source>
</evidence>
<dbReference type="UniPathway" id="UPA00196"/>